<proteinExistence type="predicted"/>
<evidence type="ECO:0000313" key="2">
    <source>
        <dbReference type="Proteomes" id="UP000427906"/>
    </source>
</evidence>
<dbReference type="AlphaFoldDB" id="A0A5K7YUD4"/>
<reference evidence="1 2" key="1">
    <citation type="submission" date="2019-11" db="EMBL/GenBank/DDBJ databases">
        <title>Comparative genomics of hydrocarbon-degrading Desulfosarcina strains.</title>
        <authorList>
            <person name="Watanabe M."/>
            <person name="Kojima H."/>
            <person name="Fukui M."/>
        </authorList>
    </citation>
    <scope>NUCLEOTIDE SEQUENCE [LARGE SCALE GENOMIC DNA]</scope>
    <source>
        <strain evidence="1 2">PL12</strain>
    </source>
</reference>
<sequence>MAPNQPIEPVLNAALATVSDFIRQVTGREATQAELADALTRYFVLIEIKDHIVMMREDAEPR</sequence>
<protein>
    <submittedName>
        <fullName evidence="1">Uncharacterized protein</fullName>
    </submittedName>
</protein>
<gene>
    <name evidence="1" type="ORF">DSCA_22270</name>
</gene>
<dbReference type="RefSeq" id="WP_155316470.1">
    <property type="nucleotide sequence ID" value="NZ_AP021874.1"/>
</dbReference>
<evidence type="ECO:0000313" key="1">
    <source>
        <dbReference type="EMBL" id="BBO68297.1"/>
    </source>
</evidence>
<organism evidence="1 2">
    <name type="scientific">Desulfosarcina alkanivorans</name>
    <dbReference type="NCBI Taxonomy" id="571177"/>
    <lineage>
        <taxon>Bacteria</taxon>
        <taxon>Pseudomonadati</taxon>
        <taxon>Thermodesulfobacteriota</taxon>
        <taxon>Desulfobacteria</taxon>
        <taxon>Desulfobacterales</taxon>
        <taxon>Desulfosarcinaceae</taxon>
        <taxon>Desulfosarcina</taxon>
    </lineage>
</organism>
<dbReference type="Proteomes" id="UP000427906">
    <property type="component" value="Chromosome"/>
</dbReference>
<dbReference type="KEGG" id="dalk:DSCA_22270"/>
<name>A0A5K7YUD4_9BACT</name>
<dbReference type="OrthoDB" id="5422947at2"/>
<keyword evidence="2" id="KW-1185">Reference proteome</keyword>
<accession>A0A5K7YUD4</accession>
<dbReference type="EMBL" id="AP021874">
    <property type="protein sequence ID" value="BBO68297.1"/>
    <property type="molecule type" value="Genomic_DNA"/>
</dbReference>